<organism evidence="1 2">
    <name type="scientific">Blastopirellula marina DSM 3645</name>
    <dbReference type="NCBI Taxonomy" id="314230"/>
    <lineage>
        <taxon>Bacteria</taxon>
        <taxon>Pseudomonadati</taxon>
        <taxon>Planctomycetota</taxon>
        <taxon>Planctomycetia</taxon>
        <taxon>Pirellulales</taxon>
        <taxon>Pirellulaceae</taxon>
        <taxon>Blastopirellula</taxon>
    </lineage>
</organism>
<evidence type="ECO:0000313" key="1">
    <source>
        <dbReference type="EMBL" id="EAQ80449.1"/>
    </source>
</evidence>
<name>A3ZT23_9BACT</name>
<accession>A3ZT23</accession>
<comment type="caution">
    <text evidence="1">The sequence shown here is derived from an EMBL/GenBank/DDBJ whole genome shotgun (WGS) entry which is preliminary data.</text>
</comment>
<protein>
    <submittedName>
        <fullName evidence="1">Uncharacterized protein</fullName>
    </submittedName>
</protein>
<evidence type="ECO:0000313" key="2">
    <source>
        <dbReference type="Proteomes" id="UP000004358"/>
    </source>
</evidence>
<sequence length="58" mass="6700">MVIDPQFVGRLFDPFFEIFGIDSNRRYAIAPRQLTIPDDVRCDQAKIFVLLDHAFAIS</sequence>
<reference evidence="1 2" key="1">
    <citation type="submission" date="2006-02" db="EMBL/GenBank/DDBJ databases">
        <authorList>
            <person name="Amann R."/>
            <person name="Ferriera S."/>
            <person name="Johnson J."/>
            <person name="Kravitz S."/>
            <person name="Halpern A."/>
            <person name="Remington K."/>
            <person name="Beeson K."/>
            <person name="Tran B."/>
            <person name="Rogers Y.-H."/>
            <person name="Friedman R."/>
            <person name="Venter J.C."/>
        </authorList>
    </citation>
    <scope>NUCLEOTIDE SEQUENCE [LARGE SCALE GENOMIC DNA]</scope>
    <source>
        <strain evidence="1 2">DSM 3645</strain>
    </source>
</reference>
<dbReference type="HOGENOM" id="CLU_2970223_0_0_0"/>
<gene>
    <name evidence="1" type="ORF">DSM3645_11407</name>
</gene>
<dbReference type="AlphaFoldDB" id="A3ZT23"/>
<dbReference type="Proteomes" id="UP000004358">
    <property type="component" value="Unassembled WGS sequence"/>
</dbReference>
<dbReference type="STRING" id="314230.DSM3645_11407"/>
<dbReference type="EMBL" id="AANZ01000009">
    <property type="protein sequence ID" value="EAQ80449.1"/>
    <property type="molecule type" value="Genomic_DNA"/>
</dbReference>
<proteinExistence type="predicted"/>